<keyword evidence="3" id="KW-0808">Transferase</keyword>
<comment type="caution">
    <text evidence="17">The sequence shown here is derived from an EMBL/GenBank/DDBJ whole genome shotgun (WGS) entry which is preliminary data.</text>
</comment>
<evidence type="ECO:0000256" key="4">
    <source>
        <dbReference type="ARBA" id="ARBA00022692"/>
    </source>
</evidence>
<feature type="transmembrane region" description="Helical" evidence="16">
    <location>
        <begin position="352"/>
        <end position="374"/>
    </location>
</feature>
<keyword evidence="17" id="KW-0132">Cell division</keyword>
<feature type="transmembrane region" description="Helical" evidence="16">
    <location>
        <begin position="113"/>
        <end position="133"/>
    </location>
</feature>
<evidence type="ECO:0000256" key="5">
    <source>
        <dbReference type="ARBA" id="ARBA00022960"/>
    </source>
</evidence>
<dbReference type="GO" id="GO:0005886">
    <property type="term" value="C:plasma membrane"/>
    <property type="evidence" value="ECO:0007669"/>
    <property type="project" value="TreeGrafter"/>
</dbReference>
<feature type="transmembrane region" description="Helical" evidence="16">
    <location>
        <begin position="73"/>
        <end position="92"/>
    </location>
</feature>
<organism evidence="17 18">
    <name type="scientific">Pontimicrobium aquaticum</name>
    <dbReference type="NCBI Taxonomy" id="2565367"/>
    <lineage>
        <taxon>Bacteria</taxon>
        <taxon>Pseudomonadati</taxon>
        <taxon>Bacteroidota</taxon>
        <taxon>Flavobacteriia</taxon>
        <taxon>Flavobacteriales</taxon>
        <taxon>Flavobacteriaceae</taxon>
        <taxon>Pontimicrobium</taxon>
    </lineage>
</organism>
<sequence>MQLLFNNLKGDRLIWAIAALLAIFSFLPVYSAASNLAYISGDGDTFNYFVKHFVHLFLGFAIMYGVHKVPYRYFRGLSMVMIPVVLVLLAATMFQPETSESLTNTRRWIKVPIVGFTFQPSTLASVVLMVYVARYLSKIKDKTVTFKETILPLWLPVFLVLVLILPANFSTTAIIFTMVMVLAFLGGYPIKYLLLILLSGVVAFSLFILIAKAFPDAMPNRIDTWASRIENFANGEDTEADYQIEKAKIAIASGYIKGVGPGKSIQKNFLPQSSSDFIFAIIIEEYGLIGGLFLMTLYLLLLFRIVIASHKADTIFGKLLVIGVGIPIVFQALINMAVAVELFPVTGQTLPLISSGGTSIWITCLAIGIILSVSARRQEIKEQKEREDNPLEILSETI</sequence>
<evidence type="ECO:0000256" key="15">
    <source>
        <dbReference type="ARBA" id="ARBA00049902"/>
    </source>
</evidence>
<dbReference type="OrthoDB" id="9812661at2"/>
<evidence type="ECO:0000256" key="14">
    <source>
        <dbReference type="ARBA" id="ARBA00044770"/>
    </source>
</evidence>
<dbReference type="EMBL" id="SUPL01000003">
    <property type="protein sequence ID" value="TJY36501.1"/>
    <property type="molecule type" value="Genomic_DNA"/>
</dbReference>
<evidence type="ECO:0000256" key="2">
    <source>
        <dbReference type="ARBA" id="ARBA00022676"/>
    </source>
</evidence>
<dbReference type="PANTHER" id="PTHR30474:SF2">
    <property type="entry name" value="PEPTIDOGLYCAN GLYCOSYLTRANSFERASE FTSW-RELATED"/>
    <property type="match status" value="1"/>
</dbReference>
<dbReference type="GO" id="GO:0032153">
    <property type="term" value="C:cell division site"/>
    <property type="evidence" value="ECO:0007669"/>
    <property type="project" value="TreeGrafter"/>
</dbReference>
<dbReference type="RefSeq" id="WP_136842687.1">
    <property type="nucleotide sequence ID" value="NZ_SUPL01000003.1"/>
</dbReference>
<keyword evidence="18" id="KW-1185">Reference proteome</keyword>
<evidence type="ECO:0000256" key="1">
    <source>
        <dbReference type="ARBA" id="ARBA00004141"/>
    </source>
</evidence>
<keyword evidence="7 16" id="KW-1133">Transmembrane helix</keyword>
<feature type="transmembrane region" description="Helical" evidence="16">
    <location>
        <begin position="153"/>
        <end position="185"/>
    </location>
</feature>
<feature type="transmembrane region" description="Helical" evidence="16">
    <location>
        <begin position="319"/>
        <end position="340"/>
    </location>
</feature>
<dbReference type="GO" id="GO:0015648">
    <property type="term" value="F:lipid-linked peptidoglycan transporter activity"/>
    <property type="evidence" value="ECO:0007669"/>
    <property type="project" value="TreeGrafter"/>
</dbReference>
<dbReference type="Pfam" id="PF01098">
    <property type="entry name" value="FTSW_RODA_SPOVE"/>
    <property type="match status" value="1"/>
</dbReference>
<evidence type="ECO:0000313" key="18">
    <source>
        <dbReference type="Proteomes" id="UP000307657"/>
    </source>
</evidence>
<dbReference type="GO" id="GO:0051301">
    <property type="term" value="P:cell division"/>
    <property type="evidence" value="ECO:0007669"/>
    <property type="project" value="UniProtKB-KW"/>
</dbReference>
<dbReference type="GO" id="GO:0009252">
    <property type="term" value="P:peptidoglycan biosynthetic process"/>
    <property type="evidence" value="ECO:0007669"/>
    <property type="project" value="UniProtKB-KW"/>
</dbReference>
<evidence type="ECO:0000313" key="17">
    <source>
        <dbReference type="EMBL" id="TJY36501.1"/>
    </source>
</evidence>
<keyword evidence="2" id="KW-0328">Glycosyltransferase</keyword>
<evidence type="ECO:0000256" key="12">
    <source>
        <dbReference type="ARBA" id="ARBA00041185"/>
    </source>
</evidence>
<evidence type="ECO:0000256" key="6">
    <source>
        <dbReference type="ARBA" id="ARBA00022984"/>
    </source>
</evidence>
<comment type="catalytic activity">
    <reaction evidence="15">
        <text>[GlcNAc-(1-&gt;4)-Mur2Ac(oyl-L-Ala-gamma-D-Glu-L-Lys-D-Ala-D-Ala)](n)-di-trans,octa-cis-undecaprenyl diphosphate + beta-D-GlcNAc-(1-&gt;4)-Mur2Ac(oyl-L-Ala-gamma-D-Glu-L-Lys-D-Ala-D-Ala)-di-trans,octa-cis-undecaprenyl diphosphate = [GlcNAc-(1-&gt;4)-Mur2Ac(oyl-L-Ala-gamma-D-Glu-L-Lys-D-Ala-D-Ala)](n+1)-di-trans,octa-cis-undecaprenyl diphosphate + di-trans,octa-cis-undecaprenyl diphosphate + H(+)</text>
        <dbReference type="Rhea" id="RHEA:23708"/>
        <dbReference type="Rhea" id="RHEA-COMP:9602"/>
        <dbReference type="Rhea" id="RHEA-COMP:9603"/>
        <dbReference type="ChEBI" id="CHEBI:15378"/>
        <dbReference type="ChEBI" id="CHEBI:58405"/>
        <dbReference type="ChEBI" id="CHEBI:60033"/>
        <dbReference type="ChEBI" id="CHEBI:78435"/>
        <dbReference type="EC" id="2.4.99.28"/>
    </reaction>
</comment>
<dbReference type="GO" id="GO:0008955">
    <property type="term" value="F:peptidoglycan glycosyltransferase activity"/>
    <property type="evidence" value="ECO:0007669"/>
    <property type="project" value="UniProtKB-EC"/>
</dbReference>
<comment type="similarity">
    <text evidence="11">Belongs to the SEDS family. FtsW subfamily.</text>
</comment>
<evidence type="ECO:0000256" key="8">
    <source>
        <dbReference type="ARBA" id="ARBA00023136"/>
    </source>
</evidence>
<feature type="transmembrane region" description="Helical" evidence="16">
    <location>
        <begin position="277"/>
        <end position="307"/>
    </location>
</feature>
<dbReference type="InterPro" id="IPR001182">
    <property type="entry name" value="FtsW/RodA"/>
</dbReference>
<evidence type="ECO:0000256" key="3">
    <source>
        <dbReference type="ARBA" id="ARBA00022679"/>
    </source>
</evidence>
<keyword evidence="6" id="KW-0573">Peptidoglycan synthesis</keyword>
<evidence type="ECO:0000256" key="13">
    <source>
        <dbReference type="ARBA" id="ARBA00041418"/>
    </source>
</evidence>
<keyword evidence="5" id="KW-0133">Cell shape</keyword>
<keyword evidence="17" id="KW-0131">Cell cycle</keyword>
<name>A0A4U0EWX1_9FLAO</name>
<comment type="subcellular location">
    <subcellularLocation>
        <location evidence="1">Membrane</location>
        <topology evidence="1">Multi-pass membrane protein</topology>
    </subcellularLocation>
</comment>
<feature type="transmembrane region" description="Helical" evidence="16">
    <location>
        <begin position="45"/>
        <end position="67"/>
    </location>
</feature>
<feature type="transmembrane region" description="Helical" evidence="16">
    <location>
        <begin position="192"/>
        <end position="211"/>
    </location>
</feature>
<keyword evidence="4 16" id="KW-0812">Transmembrane</keyword>
<evidence type="ECO:0000256" key="10">
    <source>
        <dbReference type="ARBA" id="ARBA00033270"/>
    </source>
</evidence>
<dbReference type="Proteomes" id="UP000307657">
    <property type="component" value="Unassembled WGS sequence"/>
</dbReference>
<keyword evidence="8 16" id="KW-0472">Membrane</keyword>
<accession>A0A4U0EWX1</accession>
<evidence type="ECO:0000256" key="11">
    <source>
        <dbReference type="ARBA" id="ARBA00038053"/>
    </source>
</evidence>
<dbReference type="AlphaFoldDB" id="A0A4U0EWX1"/>
<dbReference type="PANTHER" id="PTHR30474">
    <property type="entry name" value="CELL CYCLE PROTEIN"/>
    <property type="match status" value="1"/>
</dbReference>
<dbReference type="GO" id="GO:0008360">
    <property type="term" value="P:regulation of cell shape"/>
    <property type="evidence" value="ECO:0007669"/>
    <property type="project" value="UniProtKB-KW"/>
</dbReference>
<evidence type="ECO:0000256" key="16">
    <source>
        <dbReference type="SAM" id="Phobius"/>
    </source>
</evidence>
<gene>
    <name evidence="17" type="ORF">E5167_07525</name>
</gene>
<proteinExistence type="inferred from homology"/>
<evidence type="ECO:0000256" key="7">
    <source>
        <dbReference type="ARBA" id="ARBA00022989"/>
    </source>
</evidence>
<reference evidence="17 18" key="1">
    <citation type="submission" date="2019-04" db="EMBL/GenBank/DDBJ databases">
        <title>Lacinutrix sp. nov., isolated from marine water.</title>
        <authorList>
            <person name="Kim W."/>
        </authorList>
    </citation>
    <scope>NUCLEOTIDE SEQUENCE [LARGE SCALE GENOMIC DNA]</scope>
    <source>
        <strain evidence="17 18">CAU 1491</strain>
    </source>
</reference>
<protein>
    <recommendedName>
        <fullName evidence="12">Probable peptidoglycan glycosyltransferase FtsW</fullName>
        <ecNumber evidence="14">2.4.99.28</ecNumber>
    </recommendedName>
    <alternativeName>
        <fullName evidence="13">Cell division protein FtsW</fullName>
    </alternativeName>
    <alternativeName>
        <fullName evidence="10">Cell wall polymerase</fullName>
    </alternativeName>
    <alternativeName>
        <fullName evidence="9">Peptidoglycan polymerase</fullName>
    </alternativeName>
</protein>
<evidence type="ECO:0000256" key="9">
    <source>
        <dbReference type="ARBA" id="ARBA00032370"/>
    </source>
</evidence>
<dbReference type="EC" id="2.4.99.28" evidence="14"/>
<feature type="transmembrane region" description="Helical" evidence="16">
    <location>
        <begin position="12"/>
        <end position="33"/>
    </location>
</feature>